<name>A0ABR8NCV4_9ACTN</name>
<comment type="caution">
    <text evidence="1">The sequence shown here is derived from an EMBL/GenBank/DDBJ whole genome shotgun (WGS) entry which is preliminary data.</text>
</comment>
<protein>
    <submittedName>
        <fullName evidence="1">Uncharacterized protein</fullName>
    </submittedName>
</protein>
<gene>
    <name evidence="1" type="ORF">IEZ26_06620</name>
</gene>
<evidence type="ECO:0000313" key="2">
    <source>
        <dbReference type="Proteomes" id="UP000618818"/>
    </source>
</evidence>
<dbReference type="RefSeq" id="WP_191194073.1">
    <property type="nucleotide sequence ID" value="NZ_JACXYZ010000001.1"/>
</dbReference>
<dbReference type="Gene3D" id="2.40.160.20">
    <property type="match status" value="1"/>
</dbReference>
<reference evidence="1 2" key="1">
    <citation type="submission" date="2020-09" db="EMBL/GenBank/DDBJ databases">
        <title>novel species in genus Nocardioides.</title>
        <authorList>
            <person name="Zhang G."/>
        </authorList>
    </citation>
    <scope>NUCLEOTIDE SEQUENCE [LARGE SCALE GENOMIC DNA]</scope>
    <source>
        <strain evidence="1 2">KCTC 39551</strain>
    </source>
</reference>
<accession>A0ABR8NCV4</accession>
<keyword evidence="2" id="KW-1185">Reference proteome</keyword>
<evidence type="ECO:0000313" key="1">
    <source>
        <dbReference type="EMBL" id="MBD3924289.1"/>
    </source>
</evidence>
<dbReference type="EMBL" id="JACXYZ010000001">
    <property type="protein sequence ID" value="MBD3924289.1"/>
    <property type="molecule type" value="Genomic_DNA"/>
</dbReference>
<organism evidence="1 2">
    <name type="scientific">Nocardioides cavernae</name>
    <dbReference type="NCBI Taxonomy" id="1921566"/>
    <lineage>
        <taxon>Bacteria</taxon>
        <taxon>Bacillati</taxon>
        <taxon>Actinomycetota</taxon>
        <taxon>Actinomycetes</taxon>
        <taxon>Propionibacteriales</taxon>
        <taxon>Nocardioidaceae</taxon>
        <taxon>Nocardioides</taxon>
    </lineage>
</organism>
<dbReference type="Proteomes" id="UP000618818">
    <property type="component" value="Unassembled WGS sequence"/>
</dbReference>
<sequence length="146" mass="16436">MRLEQLYRIRFTYPESWAVSLEGGWEQHLFLAEGRCEGSVVGSFRGANFPYRRTSAGPFCPDFRAAIATDDGAVIMVDLQGYGRAYPAGRRQIVGSVRHTSDRDPYRRLNDVQCVCVGEVRAPDNPKNRSNLVIDVAELVWEPIAE</sequence>
<proteinExistence type="predicted"/>